<dbReference type="Proteomes" id="UP001530315">
    <property type="component" value="Unassembled WGS sequence"/>
</dbReference>
<protein>
    <recommendedName>
        <fullName evidence="4">Phospholipase/carboxylesterase/thioesterase domain-containing protein</fullName>
    </recommendedName>
</protein>
<evidence type="ECO:0000313" key="3">
    <source>
        <dbReference type="Proteomes" id="UP001530315"/>
    </source>
</evidence>
<keyword evidence="3" id="KW-1185">Reference proteome</keyword>
<reference evidence="2 3" key="1">
    <citation type="submission" date="2024-10" db="EMBL/GenBank/DDBJ databases">
        <title>Updated reference genomes for cyclostephanoid diatoms.</title>
        <authorList>
            <person name="Roberts W.R."/>
            <person name="Alverson A.J."/>
        </authorList>
    </citation>
    <scope>NUCLEOTIDE SEQUENCE [LARGE SCALE GENOMIC DNA]</scope>
    <source>
        <strain evidence="2 3">AJA276-08</strain>
    </source>
</reference>
<name>A0ABD3NNM4_9STRA</name>
<feature type="region of interest" description="Disordered" evidence="1">
    <location>
        <begin position="21"/>
        <end position="40"/>
    </location>
</feature>
<organism evidence="2 3">
    <name type="scientific">Stephanodiscus triporus</name>
    <dbReference type="NCBI Taxonomy" id="2934178"/>
    <lineage>
        <taxon>Eukaryota</taxon>
        <taxon>Sar</taxon>
        <taxon>Stramenopiles</taxon>
        <taxon>Ochrophyta</taxon>
        <taxon>Bacillariophyta</taxon>
        <taxon>Coscinodiscophyceae</taxon>
        <taxon>Thalassiosirophycidae</taxon>
        <taxon>Stephanodiscales</taxon>
        <taxon>Stephanodiscaceae</taxon>
        <taxon>Stephanodiscus</taxon>
    </lineage>
</organism>
<dbReference type="AlphaFoldDB" id="A0ABD3NNM4"/>
<sequence length="94" mass="9901">MIKPLLLSAAIVASRSRFRPPSVAAMSTSSSSAANNNKECGGEGRSAVIFLHGLGDVSSSKTYPAGWSSLEDDLPDIRRRLGDVHYVFPAPPSA</sequence>
<comment type="caution">
    <text evidence="2">The sequence shown here is derived from an EMBL/GenBank/DDBJ whole genome shotgun (WGS) entry which is preliminary data.</text>
</comment>
<gene>
    <name evidence="2" type="ORF">ACHAW5_000559</name>
</gene>
<proteinExistence type="predicted"/>
<feature type="compositionally biased region" description="Low complexity" evidence="1">
    <location>
        <begin position="22"/>
        <end position="34"/>
    </location>
</feature>
<dbReference type="EMBL" id="JALLAZ020001285">
    <property type="protein sequence ID" value="KAL3777493.1"/>
    <property type="molecule type" value="Genomic_DNA"/>
</dbReference>
<evidence type="ECO:0000313" key="2">
    <source>
        <dbReference type="EMBL" id="KAL3777493.1"/>
    </source>
</evidence>
<accession>A0ABD3NNM4</accession>
<evidence type="ECO:0000256" key="1">
    <source>
        <dbReference type="SAM" id="MobiDB-lite"/>
    </source>
</evidence>
<evidence type="ECO:0008006" key="4">
    <source>
        <dbReference type="Google" id="ProtNLM"/>
    </source>
</evidence>